<evidence type="ECO:0000256" key="11">
    <source>
        <dbReference type="ARBA" id="ARBA00022876"/>
    </source>
</evidence>
<keyword evidence="9" id="KW-0788">Thiol protease</keyword>
<dbReference type="EMBL" id="KF017583">
    <property type="protein sequence ID" value="AGT99225.1"/>
    <property type="molecule type" value="Genomic_DNA"/>
</dbReference>
<reference evidence="15 16" key="1">
    <citation type="submission" date="2013-05" db="EMBL/GenBank/DDBJ databases">
        <title>Genome organization and molecular characterization of porcine cytomegalovirus.</title>
        <authorList>
            <person name="Gu W."/>
            <person name="Zhou L."/>
            <person name="Ge X."/>
            <person name="Guo X."/>
            <person name="Yang H."/>
        </authorList>
    </citation>
    <scope>NUCLEOTIDE SEQUENCE [LARGE SCALE GENOMIC DNA]</scope>
    <source>
        <strain evidence="15 16">BJ09</strain>
    </source>
</reference>
<evidence type="ECO:0000256" key="7">
    <source>
        <dbReference type="ARBA" id="ARBA00022786"/>
    </source>
</evidence>
<dbReference type="RefSeq" id="YP_008492970.1">
    <property type="nucleotide sequence ID" value="NC_022233.1"/>
</dbReference>
<dbReference type="Pfam" id="PF04843">
    <property type="entry name" value="Herpes_teg_N"/>
    <property type="match status" value="1"/>
</dbReference>
<protein>
    <submittedName>
        <fullName evidence="15">Large tegument protein</fullName>
    </submittedName>
</protein>
<dbReference type="Proteomes" id="UP000243849">
    <property type="component" value="Segment"/>
</dbReference>
<evidence type="ECO:0000256" key="5">
    <source>
        <dbReference type="ARBA" id="ARBA00022670"/>
    </source>
</evidence>
<dbReference type="GO" id="GO:0008234">
    <property type="term" value="F:cysteine-type peptidase activity"/>
    <property type="evidence" value="ECO:0007669"/>
    <property type="project" value="UniProtKB-KW"/>
</dbReference>
<keyword evidence="2" id="KW-0920">Virion tegument</keyword>
<keyword evidence="3" id="KW-0945">Host-virus interaction</keyword>
<keyword evidence="12" id="KW-1035">Host cytoplasm</keyword>
<dbReference type="InterPro" id="IPR006928">
    <property type="entry name" value="Herpes_teg_USP"/>
</dbReference>
<keyword evidence="5" id="KW-0645">Protease</keyword>
<keyword evidence="16" id="KW-1185">Reference proteome</keyword>
<name>U3GQ10_9BETA</name>
<dbReference type="PROSITE" id="PS51521">
    <property type="entry name" value="HTUSP"/>
    <property type="match status" value="1"/>
</dbReference>
<feature type="coiled-coil region" evidence="13">
    <location>
        <begin position="886"/>
        <end position="914"/>
    </location>
</feature>
<keyword evidence="4" id="KW-1130">Modulation of host ubiquitin pathway by virus</keyword>
<keyword evidence="1" id="KW-1048">Host nucleus</keyword>
<evidence type="ECO:0000256" key="9">
    <source>
        <dbReference type="ARBA" id="ARBA00022807"/>
    </source>
</evidence>
<dbReference type="GeneID" id="16747420"/>
<dbReference type="KEGG" id="vg:16747420"/>
<evidence type="ECO:0000256" key="12">
    <source>
        <dbReference type="ARBA" id="ARBA00023200"/>
    </source>
</evidence>
<feature type="domain" description="Peptidase C76" evidence="14">
    <location>
        <begin position="3"/>
        <end position="221"/>
    </location>
</feature>
<dbReference type="GO" id="GO:0039648">
    <property type="term" value="P:symbiont-mediated perturbation of host ubiquitin-like protein modification"/>
    <property type="evidence" value="ECO:0007669"/>
    <property type="project" value="UniProtKB-KW"/>
</dbReference>
<evidence type="ECO:0000313" key="16">
    <source>
        <dbReference type="Proteomes" id="UP000243849"/>
    </source>
</evidence>
<evidence type="ECO:0000313" key="15">
    <source>
        <dbReference type="EMBL" id="AGT99225.1"/>
    </source>
</evidence>
<evidence type="ECO:0000256" key="8">
    <source>
        <dbReference type="ARBA" id="ARBA00022801"/>
    </source>
</evidence>
<evidence type="ECO:0000256" key="10">
    <source>
        <dbReference type="ARBA" id="ARBA00022844"/>
    </source>
</evidence>
<evidence type="ECO:0000256" key="6">
    <source>
        <dbReference type="ARBA" id="ARBA00022737"/>
    </source>
</evidence>
<evidence type="ECO:0000256" key="4">
    <source>
        <dbReference type="ARBA" id="ARBA00022662"/>
    </source>
</evidence>
<keyword evidence="13" id="KW-0175">Coiled coil</keyword>
<gene>
    <name evidence="15" type="primary">U31</name>
</gene>
<keyword evidence="8" id="KW-0378">Hydrolase</keyword>
<dbReference type="InterPro" id="IPR038765">
    <property type="entry name" value="Papain-like_cys_pep_sf"/>
</dbReference>
<evidence type="ECO:0000256" key="2">
    <source>
        <dbReference type="ARBA" id="ARBA00022580"/>
    </source>
</evidence>
<keyword evidence="6" id="KW-0677">Repeat</keyword>
<dbReference type="GO" id="GO:0044423">
    <property type="term" value="C:virion component"/>
    <property type="evidence" value="ECO:0007669"/>
    <property type="project" value="UniProtKB-KW"/>
</dbReference>
<evidence type="ECO:0000256" key="1">
    <source>
        <dbReference type="ARBA" id="ARBA00022562"/>
    </source>
</evidence>
<dbReference type="SUPFAM" id="SSF54001">
    <property type="entry name" value="Cysteine proteinases"/>
    <property type="match status" value="1"/>
</dbReference>
<evidence type="ECO:0000256" key="13">
    <source>
        <dbReference type="SAM" id="Coils"/>
    </source>
</evidence>
<dbReference type="GO" id="GO:0006508">
    <property type="term" value="P:proteolysis"/>
    <property type="evidence" value="ECO:0007669"/>
    <property type="project" value="UniProtKB-KW"/>
</dbReference>
<proteinExistence type="predicted"/>
<keyword evidence="7" id="KW-0833">Ubl conjugation pathway</keyword>
<dbReference type="Gene3D" id="3.90.70.120">
    <property type="match status" value="1"/>
</dbReference>
<keyword evidence="11" id="KW-1127">Modulation of host ubiquitin pathway by viral deubiquitinase</keyword>
<evidence type="ECO:0000256" key="3">
    <source>
        <dbReference type="ARBA" id="ARBA00022581"/>
    </source>
</evidence>
<evidence type="ECO:0000259" key="14">
    <source>
        <dbReference type="PROSITE" id="PS51521"/>
    </source>
</evidence>
<organism evidence="15 16">
    <name type="scientific">Suid betaherpesvirus 2</name>
    <dbReference type="NCBI Taxonomy" id="1608255"/>
    <lineage>
        <taxon>Viruses</taxon>
        <taxon>Duplodnaviria</taxon>
        <taxon>Heunggongvirae</taxon>
        <taxon>Peploviricota</taxon>
        <taxon>Herviviricetes</taxon>
        <taxon>Herpesvirales</taxon>
        <taxon>Orthoherpesviridae</taxon>
        <taxon>Betaherpesvirinae</taxon>
        <taxon>Roseolovirus</taxon>
        <taxon>Roseolovirus suidbeta2</taxon>
    </lineage>
</organism>
<keyword evidence="10" id="KW-0946">Virion</keyword>
<sequence>MRVISASCNQNHPRFGHRAGLQCVSNTFLYLHTAYLNGAKNVCKEDILDKILEEGKKLDDITAKNVQTLTLSKEAANLRFPSEVPKVIASFFGKTIHALSTPFNGTLETQIIEKETFFGIFDFLVYARAKKNPVHIMITSGVISRGLIIAFGTYYLFDPHASPLSDNASVTICDDLKELVEILVQQTSFYYEAFIIYFVRTDETNLSDDAIRELILKQHNDPDIEFEEPIPITRPLKRNISEHNSAESQDFNEKKHKGVEIPSLIYNDSFPSIVKFGNAINELTIGHKNIYHEGKEWTIYHLNKSFEHEFLWDRVLHLFCQCVDAFLTFKTTNEEEELFVPEKDINVLYITYFSPFRNFSPSFDVAITACHASQLNIVRLHNDYLRNLRKFTRVDKILMCKILKVFHHYSEKHGNIVNDWLNDIIERVPNNHFFDLQSIAQIFTEHPIYSSEGFICLSKEDKHKIGSKISKKRNSIEKLINGIKTIEKLYTNTIDMIGDPYPVDSDLVTQCKKLSSYEELPENLKVKIDEYANSKIKKFLGETIIQINKLIDGKYNNIVAGNMPTDQIDEKLSLLKTTSQGITLIIGSGVHISEDLVKKHQKMQDNLNFLKTGQAVYSNENIDDNIKNLKDAHDASKSEHSEVKKGDILSNIKSTMEGGVQSESTRQMLKEQLSEIKDMSIDDPEISKTVTQLYESEEDEKLLRIMVQNLSYHNMPTDIKQVSIIILQKLLASDPKLRTTLIERLQEILSLMMNDMINKIEIKDQHVIQVIHFIELLPHDPQRTEFLNAVILFRQLVKKYKTVKTFQDLRDMLHYIISNSDRFEKMSRLQFGKDFVAFYNMLKHNFEIQLMEERERSWLDQLKKTTISSPEILSKLIASAPNAEILAKYKDELDRQLQDNMQAVQKKIEVEMKEKEAILKLQLINILNKIISLLKNKQYSQLNESDISTLEALYNTTKDQDSTAKFNTDMRDIILTTNVDLDKLQEKIIEYILNNQTINATDFEQELSPYSANTLIPFLNNLSGTNICYQETCNHLKCFVANIQLTCDLKNKQNKTEVLMSSKYANDVKSYKKLSTYISDLTTHTSEKLNAEFRSKLKTLEDLLPPIDAEKYLLTHVELDLRDKISEGFTAAVFKTCAQQLVTTHNTLIKNHVNELNAQVKLAADHKQNMLSSFKMRWSDFVTNMFMTVPDETANKQKFIEDPIRCIVEMGKRAVEKSPYAKAHKTLQWMGYFLTSAIHLCNDSVDLYGEKAIHFNHRSLKQLYNETTIHQSTMEEKITLNTIAEQTSDMLKLNNILKGLEPNRVVGGEERYKQLSNKIDNFRDDMMKAEQKEQLCNIYFHLVNSVRTYKYGFDFKTQIQKIKTLKYRCKEFSKGEAFNKFPHESDIVTTKEVNIEDYIKGLDVLENYVIMSETFMNSLMGKSLLKNENIPMDLSSKDDSPLDDFKTKLQMSDDTTWYQVTSIFGGTDIYNLSGKPLMFENSYVNCVFKYFCINHKKLAIRKNNLIISAKHQLTTVACTIASVVINMWTDIDSIDLMPFIQGKNIQVDKNVAPMYNLKIFSYVIGVVWSNIQVARKPETTLQLSLEKLTIFMITCYPEFIFNCVSHSIDVSVTSLIQHISEEAVRKHLNVYRNPPYTPFEHMKGYCIDLLSWTETNCKKLLWENEFFRDLCGNHGKFFIYLLATLMLPNKILNLLWNQFKPANAKFGTYRQYIQSLCKDFVERNNIEFGNVTPNEPTHLKNGYRIESKINLRRNKSLQKSELITFLENDCVLDYLLFSYIMNVELTSAIYVDELARDRLLVLRSIENVTGNIDFENIKFSRTVALDHIIRDTWTGNIIEHSCFRVQLNKIIAYVQNNDISLQNTPLIVYRLSSNRVHKVLTPPHTPPKKETTLALLNPFNHITQKTNKQLKFITFPENTEFLFEQPLRNVAPDVKTLAPPPPHTTPRGKPRKTVRFKDEVDVHYTSAESSLTLESLNEPITQRQTPRRGTISKEETLSFTPTTIVHGKKPEQTDIEKTLTMIRTSKESIDRFKDDIDDAIENMTKLYFS</sequence>
<accession>U3GQ10</accession>